<sequence length="175" mass="20507">MNLARSFGGIARRGSLQCMQRSTKNTRLVSTTAWLRTRKSEDPYPDLGIRHAPQMELETPYPNLPPIPRPNESIDKKRARLRYQSRKRGILETDLLLSTFATEHLEGFTMEQLEQYDKLLDEPDWDIFYYATDKKTIPERLQDNQVLKMIREHAKNESRTILRMPDLEASKSKSQ</sequence>
<dbReference type="GO" id="GO:0034553">
    <property type="term" value="P:mitochondrial respiratory chain complex II assembly"/>
    <property type="evidence" value="ECO:0007669"/>
    <property type="project" value="EnsemblFungi"/>
</dbReference>
<keyword evidence="3 4" id="KW-0143">Chaperone</keyword>
<dbReference type="FunFam" id="1.10.150.250:FF:000002">
    <property type="entry name" value="Succinate dehydrogenase assembly factor 2, mitochondrial"/>
    <property type="match status" value="1"/>
</dbReference>
<protein>
    <recommendedName>
        <fullName evidence="4">Succinate dehydrogenase assembly factor 2, mitochondrial</fullName>
        <shortName evidence="4">SDH assembly factor 2</shortName>
        <shortName evidence="4">SDHAF2</shortName>
    </recommendedName>
</protein>
<reference evidence="5" key="1">
    <citation type="journal article" date="2014" name="Genome Announc.">
        <title>De novo whole-genome sequence and genome annotation of Lichtheimia ramosa.</title>
        <authorList>
            <person name="Linde J."/>
            <person name="Schwartze V."/>
            <person name="Binder U."/>
            <person name="Lass-Florl C."/>
            <person name="Voigt K."/>
            <person name="Horn F."/>
        </authorList>
    </citation>
    <scope>NUCLEOTIDE SEQUENCE</scope>
    <source>
        <strain evidence="5">JMRC FSU:6197</strain>
    </source>
</reference>
<dbReference type="EMBL" id="LK023385">
    <property type="protein sequence ID" value="CDS13712.1"/>
    <property type="molecule type" value="Genomic_DNA"/>
</dbReference>
<accession>A0A077X3Y0</accession>
<dbReference type="GO" id="GO:0005759">
    <property type="term" value="C:mitochondrial matrix"/>
    <property type="evidence" value="ECO:0007669"/>
    <property type="project" value="UniProtKB-SubCell"/>
</dbReference>
<organism evidence="5">
    <name type="scientific">Lichtheimia ramosa</name>
    <dbReference type="NCBI Taxonomy" id="688394"/>
    <lineage>
        <taxon>Eukaryota</taxon>
        <taxon>Fungi</taxon>
        <taxon>Fungi incertae sedis</taxon>
        <taxon>Mucoromycota</taxon>
        <taxon>Mucoromycotina</taxon>
        <taxon>Mucoromycetes</taxon>
        <taxon>Mucorales</taxon>
        <taxon>Lichtheimiaceae</taxon>
        <taxon>Lichtheimia</taxon>
    </lineage>
</organism>
<dbReference type="InterPro" id="IPR028882">
    <property type="entry name" value="SDHAF2"/>
</dbReference>
<dbReference type="Gene3D" id="1.10.150.250">
    <property type="entry name" value="Flavinator of succinate dehydrogenase"/>
    <property type="match status" value="1"/>
</dbReference>
<evidence type="ECO:0000256" key="2">
    <source>
        <dbReference type="ARBA" id="ARBA00023128"/>
    </source>
</evidence>
<dbReference type="GO" id="GO:0006099">
    <property type="term" value="P:tricarboxylic acid cycle"/>
    <property type="evidence" value="ECO:0007669"/>
    <property type="project" value="EnsemblFungi"/>
</dbReference>
<dbReference type="PANTHER" id="PTHR12469:SF2">
    <property type="entry name" value="SUCCINATE DEHYDROGENASE ASSEMBLY FACTOR 2, MITOCHONDRIAL"/>
    <property type="match status" value="1"/>
</dbReference>
<evidence type="ECO:0000256" key="1">
    <source>
        <dbReference type="ARBA" id="ARBA00004305"/>
    </source>
</evidence>
<comment type="subcellular location">
    <subcellularLocation>
        <location evidence="1 4">Mitochondrion matrix</location>
    </subcellularLocation>
</comment>
<comment type="subunit">
    <text evidence="4">Interacts with the flavoprotein subunit within the SDH catalytic dimer.</text>
</comment>
<keyword evidence="2 4" id="KW-0496">Mitochondrion</keyword>
<evidence type="ECO:0000256" key="3">
    <source>
        <dbReference type="ARBA" id="ARBA00023186"/>
    </source>
</evidence>
<dbReference type="OrthoDB" id="284292at2759"/>
<dbReference type="GO" id="GO:0006121">
    <property type="term" value="P:mitochondrial electron transport, succinate to ubiquinone"/>
    <property type="evidence" value="ECO:0007669"/>
    <property type="project" value="UniProtKB-UniRule"/>
</dbReference>
<proteinExistence type="inferred from homology"/>
<dbReference type="InterPro" id="IPR005631">
    <property type="entry name" value="SDH"/>
</dbReference>
<dbReference type="AlphaFoldDB" id="A0A077X3Y0"/>
<dbReference type="InterPro" id="IPR036714">
    <property type="entry name" value="SDH_sf"/>
</dbReference>
<dbReference type="Pfam" id="PF03937">
    <property type="entry name" value="Sdh5"/>
    <property type="match status" value="1"/>
</dbReference>
<evidence type="ECO:0000256" key="4">
    <source>
        <dbReference type="HAMAP-Rule" id="MF_03057"/>
    </source>
</evidence>
<comment type="function">
    <text evidence="4">Plays an essential role in the assembly of succinate dehydrogenase (SDH), an enzyme complex (also referred to as respiratory complex II) that is a component of both the tricarboxylic acid (TCA) cycle and the mitochondrial electron transport chain, and which couples the oxidation of succinate to fumarate with the reduction of ubiquinone (coenzyme Q) to ubiquinol. Required for flavinylation (covalent attachment of FAD) of the flavoprotein subunit of the SDH catalytic dimer.</text>
</comment>
<name>A0A077X3Y0_9FUNG</name>
<dbReference type="SUPFAM" id="SSF109910">
    <property type="entry name" value="YgfY-like"/>
    <property type="match status" value="1"/>
</dbReference>
<gene>
    <name evidence="5" type="ORF">LRAMOSA05886</name>
</gene>
<dbReference type="PANTHER" id="PTHR12469">
    <property type="entry name" value="PROTEIN EMI5 HOMOLOG, MITOCHONDRIAL"/>
    <property type="match status" value="1"/>
</dbReference>
<comment type="similarity">
    <text evidence="4">Belongs to the SDHAF2 family.</text>
</comment>
<dbReference type="HAMAP" id="MF_03057">
    <property type="entry name" value="SDHAF2"/>
    <property type="match status" value="1"/>
</dbReference>
<evidence type="ECO:0000313" key="5">
    <source>
        <dbReference type="EMBL" id="CDS13712.1"/>
    </source>
</evidence>